<feature type="compositionally biased region" description="Polar residues" evidence="1">
    <location>
        <begin position="121"/>
        <end position="133"/>
    </location>
</feature>
<proteinExistence type="predicted"/>
<evidence type="ECO:0000313" key="3">
    <source>
        <dbReference type="Proteomes" id="UP001283361"/>
    </source>
</evidence>
<organism evidence="2 3">
    <name type="scientific">Elysia crispata</name>
    <name type="common">lettuce slug</name>
    <dbReference type="NCBI Taxonomy" id="231223"/>
    <lineage>
        <taxon>Eukaryota</taxon>
        <taxon>Metazoa</taxon>
        <taxon>Spiralia</taxon>
        <taxon>Lophotrochozoa</taxon>
        <taxon>Mollusca</taxon>
        <taxon>Gastropoda</taxon>
        <taxon>Heterobranchia</taxon>
        <taxon>Euthyneura</taxon>
        <taxon>Panpulmonata</taxon>
        <taxon>Sacoglossa</taxon>
        <taxon>Placobranchoidea</taxon>
        <taxon>Plakobranchidae</taxon>
        <taxon>Elysia</taxon>
    </lineage>
</organism>
<name>A0AAE1DGL9_9GAST</name>
<feature type="compositionally biased region" description="Basic and acidic residues" evidence="1">
    <location>
        <begin position="57"/>
        <end position="89"/>
    </location>
</feature>
<accession>A0AAE1DGL9</accession>
<reference evidence="2" key="1">
    <citation type="journal article" date="2023" name="G3 (Bethesda)">
        <title>A reference genome for the long-term kleptoplast-retaining sea slug Elysia crispata morphotype clarki.</title>
        <authorList>
            <person name="Eastman K.E."/>
            <person name="Pendleton A.L."/>
            <person name="Shaikh M.A."/>
            <person name="Suttiyut T."/>
            <person name="Ogas R."/>
            <person name="Tomko P."/>
            <person name="Gavelis G."/>
            <person name="Widhalm J.R."/>
            <person name="Wisecaver J.H."/>
        </authorList>
    </citation>
    <scope>NUCLEOTIDE SEQUENCE</scope>
    <source>
        <strain evidence="2">ECLA1</strain>
    </source>
</reference>
<keyword evidence="3" id="KW-1185">Reference proteome</keyword>
<sequence>MTNIALDTSYDSNTPPRYAGQDEPASNGPPGYATDDDTRRARYNRAYTPDDSAPDQGDSRDSRDSYSRRRRDRGDRRERGSRSRDHPDNPRSQSSYDYEDAPGPQDDAPYVGQYGAEDGTDNYSSNPGYTNMPTGGFGDPSIGTAI</sequence>
<dbReference type="AlphaFoldDB" id="A0AAE1DGL9"/>
<evidence type="ECO:0000313" key="2">
    <source>
        <dbReference type="EMBL" id="KAK3769035.1"/>
    </source>
</evidence>
<dbReference type="Proteomes" id="UP001283361">
    <property type="component" value="Unassembled WGS sequence"/>
</dbReference>
<evidence type="ECO:0000256" key="1">
    <source>
        <dbReference type="SAM" id="MobiDB-lite"/>
    </source>
</evidence>
<comment type="caution">
    <text evidence="2">The sequence shown here is derived from an EMBL/GenBank/DDBJ whole genome shotgun (WGS) entry which is preliminary data.</text>
</comment>
<gene>
    <name evidence="2" type="ORF">RRG08_025554</name>
</gene>
<protein>
    <submittedName>
        <fullName evidence="2">Uncharacterized protein</fullName>
    </submittedName>
</protein>
<feature type="compositionally biased region" description="Polar residues" evidence="1">
    <location>
        <begin position="1"/>
        <end position="15"/>
    </location>
</feature>
<dbReference type="EMBL" id="JAWDGP010003980">
    <property type="protein sequence ID" value="KAK3769035.1"/>
    <property type="molecule type" value="Genomic_DNA"/>
</dbReference>
<feature type="region of interest" description="Disordered" evidence="1">
    <location>
        <begin position="1"/>
        <end position="146"/>
    </location>
</feature>